<evidence type="ECO:0000256" key="1">
    <source>
        <dbReference type="ARBA" id="ARBA00004651"/>
    </source>
</evidence>
<evidence type="ECO:0000313" key="7">
    <source>
        <dbReference type="EMBL" id="KRO01604.1"/>
    </source>
</evidence>
<proteinExistence type="predicted"/>
<keyword evidence="4 5" id="KW-0472">Membrane</keyword>
<feature type="transmembrane region" description="Helical" evidence="5">
    <location>
        <begin position="86"/>
        <end position="105"/>
    </location>
</feature>
<dbReference type="InterPro" id="IPR011701">
    <property type="entry name" value="MFS"/>
</dbReference>
<dbReference type="Pfam" id="PF07690">
    <property type="entry name" value="MFS_1"/>
    <property type="match status" value="1"/>
</dbReference>
<feature type="transmembrane region" description="Helical" evidence="5">
    <location>
        <begin position="117"/>
        <end position="137"/>
    </location>
</feature>
<feature type="transmembrane region" description="Helical" evidence="5">
    <location>
        <begin position="283"/>
        <end position="308"/>
    </location>
</feature>
<feature type="transmembrane region" description="Helical" evidence="5">
    <location>
        <begin position="320"/>
        <end position="341"/>
    </location>
</feature>
<feature type="transmembrane region" description="Helical" evidence="5">
    <location>
        <begin position="386"/>
        <end position="407"/>
    </location>
</feature>
<gene>
    <name evidence="7" type="ORF">IV60_GL001476</name>
</gene>
<dbReference type="InterPro" id="IPR036259">
    <property type="entry name" value="MFS_trans_sf"/>
</dbReference>
<evidence type="ECO:0000256" key="3">
    <source>
        <dbReference type="ARBA" id="ARBA00022989"/>
    </source>
</evidence>
<feature type="transmembrane region" description="Helical" evidence="5">
    <location>
        <begin position="12"/>
        <end position="34"/>
    </location>
</feature>
<dbReference type="Gene3D" id="1.20.1250.20">
    <property type="entry name" value="MFS general substrate transporter like domains"/>
    <property type="match status" value="2"/>
</dbReference>
<keyword evidence="2 5" id="KW-0812">Transmembrane</keyword>
<evidence type="ECO:0000313" key="8">
    <source>
        <dbReference type="Proteomes" id="UP000051927"/>
    </source>
</evidence>
<comment type="subcellular location">
    <subcellularLocation>
        <location evidence="1">Cell membrane</location>
        <topology evidence="1">Multi-pass membrane protein</topology>
    </subcellularLocation>
</comment>
<dbReference type="PROSITE" id="PS50850">
    <property type="entry name" value="MFS"/>
    <property type="match status" value="1"/>
</dbReference>
<organism evidence="7 8">
    <name type="scientific">Lancefieldella rimae</name>
    <dbReference type="NCBI Taxonomy" id="1383"/>
    <lineage>
        <taxon>Bacteria</taxon>
        <taxon>Bacillati</taxon>
        <taxon>Actinomycetota</taxon>
        <taxon>Coriobacteriia</taxon>
        <taxon>Coriobacteriales</taxon>
        <taxon>Atopobiaceae</taxon>
        <taxon>Lancefieldella</taxon>
    </lineage>
</organism>
<sequence length="450" mass="49595">MFLERLRREMKLNVKRTLLIGFAFFSICAFWQMYNSVIPLMLTNTLHLDETISGALMALDNVLALFLLPFFGALSDKCTHPWGKRMPFLVFGTVVAVGTMVFLPIIDNSAAEQLHPWKIYVFVGVLLVVLIAMGTYRSPAVALMPDLTPKPLRSKGNAIINLMGACGGIVYLLITSVLYSKNRVGGLAHVNYLPLFLVVGAIMLVSVAIVFMTIKEPKLEQEFRAYEENHPEDNLSETDASGREVLPAPVKRSLIFLLLSIAFWFLGYNAMETWFTTYAQAEWGMSLGEASQCLIVCTVGAILSYIPSGQVAGRIGRKKTILIGILLLGGGFALFVVWTLMGLGFSPALYVVMIVLGIGWAFINVNSLPMVVEMCKGSDVGKFTGYYYTFSMASQTVTPIVAGWLMGHVSYEALFIYSTVAVGVSFITMQFVHHGDSHTIAKHGLEVFDE</sequence>
<reference evidence="7 8" key="1">
    <citation type="journal article" date="2015" name="Genome Announc.">
        <title>Expanding the biotechnology potential of lactobacilli through comparative genomics of 213 strains and associated genera.</title>
        <authorList>
            <person name="Sun Z."/>
            <person name="Harris H.M."/>
            <person name="McCann A."/>
            <person name="Guo C."/>
            <person name="Argimon S."/>
            <person name="Zhang W."/>
            <person name="Yang X."/>
            <person name="Jeffery I.B."/>
            <person name="Cooney J.C."/>
            <person name="Kagawa T.F."/>
            <person name="Liu W."/>
            <person name="Song Y."/>
            <person name="Salvetti E."/>
            <person name="Wrobel A."/>
            <person name="Rasinkangas P."/>
            <person name="Parkhill J."/>
            <person name="Rea M.C."/>
            <person name="O'Sullivan O."/>
            <person name="Ritari J."/>
            <person name="Douillard F.P."/>
            <person name="Paul Ross R."/>
            <person name="Yang R."/>
            <person name="Briner A.E."/>
            <person name="Felis G.E."/>
            <person name="de Vos W.M."/>
            <person name="Barrangou R."/>
            <person name="Klaenhammer T.R."/>
            <person name="Caufield P.W."/>
            <person name="Cui Y."/>
            <person name="Zhang H."/>
            <person name="O'Toole P.W."/>
        </authorList>
    </citation>
    <scope>NUCLEOTIDE SEQUENCE [LARGE SCALE GENOMIC DNA]</scope>
    <source>
        <strain evidence="7 8">DSM 7090</strain>
    </source>
</reference>
<dbReference type="Proteomes" id="UP000051927">
    <property type="component" value="Unassembled WGS sequence"/>
</dbReference>
<evidence type="ECO:0000256" key="4">
    <source>
        <dbReference type="ARBA" id="ARBA00023136"/>
    </source>
</evidence>
<feature type="transmembrane region" description="Helical" evidence="5">
    <location>
        <begin position="253"/>
        <end position="271"/>
    </location>
</feature>
<accession>A0ABR5PYM5</accession>
<keyword evidence="3 5" id="KW-1133">Transmembrane helix</keyword>
<dbReference type="PANTHER" id="PTHR23528:SF1">
    <property type="entry name" value="MAJOR FACILITATOR SUPERFAMILY (MFS) PROFILE DOMAIN-CONTAINING PROTEIN"/>
    <property type="match status" value="1"/>
</dbReference>
<feature type="transmembrane region" description="Helical" evidence="5">
    <location>
        <begin position="158"/>
        <end position="180"/>
    </location>
</feature>
<feature type="transmembrane region" description="Helical" evidence="5">
    <location>
        <begin position="413"/>
        <end position="432"/>
    </location>
</feature>
<feature type="domain" description="Major facilitator superfamily (MFS) profile" evidence="6">
    <location>
        <begin position="9"/>
        <end position="436"/>
    </location>
</feature>
<dbReference type="EMBL" id="JQCP01000004">
    <property type="protein sequence ID" value="KRO01604.1"/>
    <property type="molecule type" value="Genomic_DNA"/>
</dbReference>
<dbReference type="InterPro" id="IPR020846">
    <property type="entry name" value="MFS_dom"/>
</dbReference>
<dbReference type="SUPFAM" id="SSF103473">
    <property type="entry name" value="MFS general substrate transporter"/>
    <property type="match status" value="1"/>
</dbReference>
<feature type="transmembrane region" description="Helical" evidence="5">
    <location>
        <begin position="54"/>
        <end position="74"/>
    </location>
</feature>
<keyword evidence="8" id="KW-1185">Reference proteome</keyword>
<evidence type="ECO:0000259" key="6">
    <source>
        <dbReference type="PROSITE" id="PS50850"/>
    </source>
</evidence>
<evidence type="ECO:0000256" key="5">
    <source>
        <dbReference type="SAM" id="Phobius"/>
    </source>
</evidence>
<feature type="transmembrane region" description="Helical" evidence="5">
    <location>
        <begin position="347"/>
        <end position="365"/>
    </location>
</feature>
<evidence type="ECO:0000256" key="2">
    <source>
        <dbReference type="ARBA" id="ARBA00022692"/>
    </source>
</evidence>
<dbReference type="PANTHER" id="PTHR23528">
    <property type="match status" value="1"/>
</dbReference>
<feature type="transmembrane region" description="Helical" evidence="5">
    <location>
        <begin position="192"/>
        <end position="214"/>
    </location>
</feature>
<protein>
    <submittedName>
        <fullName evidence="7">Major facilitator superfamily MFS 1</fullName>
    </submittedName>
</protein>
<name>A0ABR5PYM5_9ACTN</name>
<comment type="caution">
    <text evidence="7">The sequence shown here is derived from an EMBL/GenBank/DDBJ whole genome shotgun (WGS) entry which is preliminary data.</text>
</comment>